<dbReference type="InterPro" id="IPR003607">
    <property type="entry name" value="HD/PDEase_dom"/>
</dbReference>
<dbReference type="CDD" id="cd00077">
    <property type="entry name" value="HDc"/>
    <property type="match status" value="1"/>
</dbReference>
<dbReference type="PANTHER" id="PTHR33525:SF3">
    <property type="entry name" value="RIBONUCLEASE Y"/>
    <property type="match status" value="1"/>
</dbReference>
<dbReference type="InterPro" id="IPR052340">
    <property type="entry name" value="RNase_Y/CdgJ"/>
</dbReference>
<protein>
    <submittedName>
        <fullName evidence="2">Phosphodiesterase</fullName>
    </submittedName>
</protein>
<accession>A0A5C5ZTP5</accession>
<dbReference type="InterPro" id="IPR013976">
    <property type="entry name" value="HDOD"/>
</dbReference>
<comment type="caution">
    <text evidence="2">The sequence shown here is derived from an EMBL/GenBank/DDBJ whole genome shotgun (WGS) entry which is preliminary data.</text>
</comment>
<organism evidence="2 3">
    <name type="scientific">Pseudobythopirellula maris</name>
    <dbReference type="NCBI Taxonomy" id="2527991"/>
    <lineage>
        <taxon>Bacteria</taxon>
        <taxon>Pseudomonadati</taxon>
        <taxon>Planctomycetota</taxon>
        <taxon>Planctomycetia</taxon>
        <taxon>Pirellulales</taxon>
        <taxon>Lacipirellulaceae</taxon>
        <taxon>Pseudobythopirellula</taxon>
    </lineage>
</organism>
<dbReference type="AlphaFoldDB" id="A0A5C5ZTP5"/>
<dbReference type="InterPro" id="IPR006675">
    <property type="entry name" value="HDIG_dom"/>
</dbReference>
<dbReference type="Pfam" id="PF08668">
    <property type="entry name" value="HDOD"/>
    <property type="match status" value="1"/>
</dbReference>
<dbReference type="EMBL" id="SJPQ01000001">
    <property type="protein sequence ID" value="TWT90437.1"/>
    <property type="molecule type" value="Genomic_DNA"/>
</dbReference>
<evidence type="ECO:0000259" key="1">
    <source>
        <dbReference type="PROSITE" id="PS51833"/>
    </source>
</evidence>
<dbReference type="Gene3D" id="1.10.3210.10">
    <property type="entry name" value="Hypothetical protein af1432"/>
    <property type="match status" value="1"/>
</dbReference>
<evidence type="ECO:0000313" key="2">
    <source>
        <dbReference type="EMBL" id="TWT90437.1"/>
    </source>
</evidence>
<dbReference type="RefSeq" id="WP_146397316.1">
    <property type="nucleotide sequence ID" value="NZ_SJPQ01000001.1"/>
</dbReference>
<sequence length="298" mass="31976">MLEAATQSPTAPAARPVAPKFEPLFEKLGKLAPLPGVAHRVLEIVANDDSCADDLIEAIEWDAAICTSVLRLANSAHCGLRRGVAELKGAVTLLGSDRVCNLAVTASMKSVLGKSAKTGPLDQHQLWKHSVCVAALSQTVAKQCQTADPEEAFLAGLLHDIGLIVMNQHLINETELVFIELQNGTELTVAEQSVLGFDHAQLGAHLTRCARFPDRLVHSIDAHHQPPSNSGGRPGLLDTISLANYLATRLGVGSIANRRLPPPDAQHLQRFGLDRDSLRDLWSEAEPTVEKALDMASV</sequence>
<evidence type="ECO:0000313" key="3">
    <source>
        <dbReference type="Proteomes" id="UP000315440"/>
    </source>
</evidence>
<keyword evidence="3" id="KW-1185">Reference proteome</keyword>
<dbReference type="PROSITE" id="PS51833">
    <property type="entry name" value="HDOD"/>
    <property type="match status" value="1"/>
</dbReference>
<dbReference type="OrthoDB" id="243535at2"/>
<dbReference type="NCBIfam" id="TIGR00277">
    <property type="entry name" value="HDIG"/>
    <property type="match status" value="1"/>
</dbReference>
<dbReference type="Proteomes" id="UP000315440">
    <property type="component" value="Unassembled WGS sequence"/>
</dbReference>
<dbReference type="SMART" id="SM00471">
    <property type="entry name" value="HDc"/>
    <property type="match status" value="1"/>
</dbReference>
<gene>
    <name evidence="2" type="ORF">Mal64_08260</name>
</gene>
<proteinExistence type="predicted"/>
<reference evidence="2 3" key="1">
    <citation type="submission" date="2019-02" db="EMBL/GenBank/DDBJ databases">
        <title>Deep-cultivation of Planctomycetes and their phenomic and genomic characterization uncovers novel biology.</title>
        <authorList>
            <person name="Wiegand S."/>
            <person name="Jogler M."/>
            <person name="Boedeker C."/>
            <person name="Pinto D."/>
            <person name="Vollmers J."/>
            <person name="Rivas-Marin E."/>
            <person name="Kohn T."/>
            <person name="Peeters S.H."/>
            <person name="Heuer A."/>
            <person name="Rast P."/>
            <person name="Oberbeckmann S."/>
            <person name="Bunk B."/>
            <person name="Jeske O."/>
            <person name="Meyerdierks A."/>
            <person name="Storesund J.E."/>
            <person name="Kallscheuer N."/>
            <person name="Luecker S."/>
            <person name="Lage O.M."/>
            <person name="Pohl T."/>
            <person name="Merkel B.J."/>
            <person name="Hornburger P."/>
            <person name="Mueller R.-W."/>
            <person name="Bruemmer F."/>
            <person name="Labrenz M."/>
            <person name="Spormann A.M."/>
            <person name="Op Den Camp H."/>
            <person name="Overmann J."/>
            <person name="Amann R."/>
            <person name="Jetten M.S.M."/>
            <person name="Mascher T."/>
            <person name="Medema M.H."/>
            <person name="Devos D.P."/>
            <person name="Kaster A.-K."/>
            <person name="Ovreas L."/>
            <person name="Rohde M."/>
            <person name="Galperin M.Y."/>
            <person name="Jogler C."/>
        </authorList>
    </citation>
    <scope>NUCLEOTIDE SEQUENCE [LARGE SCALE GENOMIC DNA]</scope>
    <source>
        <strain evidence="2 3">Mal64</strain>
    </source>
</reference>
<dbReference type="PANTHER" id="PTHR33525">
    <property type="match status" value="1"/>
</dbReference>
<dbReference type="SUPFAM" id="SSF109604">
    <property type="entry name" value="HD-domain/PDEase-like"/>
    <property type="match status" value="1"/>
</dbReference>
<name>A0A5C5ZTP5_9BACT</name>
<feature type="domain" description="HDOD" evidence="1">
    <location>
        <begin position="31"/>
        <end position="226"/>
    </location>
</feature>